<accession>A0A1I5GI98</accession>
<organism evidence="1 2">
    <name type="scientific">Actinomadura madurae</name>
    <dbReference type="NCBI Taxonomy" id="1993"/>
    <lineage>
        <taxon>Bacteria</taxon>
        <taxon>Bacillati</taxon>
        <taxon>Actinomycetota</taxon>
        <taxon>Actinomycetes</taxon>
        <taxon>Streptosporangiales</taxon>
        <taxon>Thermomonosporaceae</taxon>
        <taxon>Actinomadura</taxon>
    </lineage>
</organism>
<dbReference type="AlphaFoldDB" id="A0A1I5GI98"/>
<dbReference type="EMBL" id="FOVH01000005">
    <property type="protein sequence ID" value="SFO35748.1"/>
    <property type="molecule type" value="Genomic_DNA"/>
</dbReference>
<reference evidence="1 2" key="1">
    <citation type="submission" date="2016-10" db="EMBL/GenBank/DDBJ databases">
        <authorList>
            <person name="de Groot N.N."/>
        </authorList>
    </citation>
    <scope>NUCLEOTIDE SEQUENCE [LARGE SCALE GENOMIC DNA]</scope>
    <source>
        <strain evidence="1 2">DSM 43067</strain>
    </source>
</reference>
<dbReference type="Proteomes" id="UP000183413">
    <property type="component" value="Unassembled WGS sequence"/>
</dbReference>
<proteinExistence type="predicted"/>
<name>A0A1I5GI98_9ACTN</name>
<sequence>MAVSYITLLTAFDVDNGPRLPLWKLLPPITFWFLPAAIGRWLRALSEEMTVQRLGPDGESVAVRLRIDVDAFASARGAAGRPGPK</sequence>
<dbReference type="RefSeq" id="WP_075021496.1">
    <property type="nucleotide sequence ID" value="NZ_FOVH01000005.1"/>
</dbReference>
<keyword evidence="2" id="KW-1185">Reference proteome</keyword>
<protein>
    <submittedName>
        <fullName evidence="1">Uncharacterized protein</fullName>
    </submittedName>
</protein>
<dbReference type="InParanoid" id="A0A1I5GI98"/>
<evidence type="ECO:0000313" key="1">
    <source>
        <dbReference type="EMBL" id="SFO35748.1"/>
    </source>
</evidence>
<gene>
    <name evidence="1" type="ORF">SAMN04489713_105223</name>
</gene>
<evidence type="ECO:0000313" key="2">
    <source>
        <dbReference type="Proteomes" id="UP000183413"/>
    </source>
</evidence>